<dbReference type="PANTHER" id="PTHR33917:SF3">
    <property type="entry name" value="PROTEIN EXECUTER 1, CHLOROPLASTIC"/>
    <property type="match status" value="1"/>
</dbReference>
<gene>
    <name evidence="2" type="ORF">ZIOFF_044120</name>
</gene>
<dbReference type="EMBL" id="JACMSC010000012">
    <property type="protein sequence ID" value="KAG6496261.1"/>
    <property type="molecule type" value="Genomic_DNA"/>
</dbReference>
<evidence type="ECO:0000256" key="1">
    <source>
        <dbReference type="SAM" id="MobiDB-lite"/>
    </source>
</evidence>
<feature type="region of interest" description="Disordered" evidence="1">
    <location>
        <begin position="1"/>
        <end position="83"/>
    </location>
</feature>
<dbReference type="GO" id="GO:0042651">
    <property type="term" value="C:thylakoid membrane"/>
    <property type="evidence" value="ECO:0007669"/>
    <property type="project" value="TreeGrafter"/>
</dbReference>
<dbReference type="OrthoDB" id="722566at2759"/>
<feature type="compositionally biased region" description="Low complexity" evidence="1">
    <location>
        <begin position="72"/>
        <end position="83"/>
    </location>
</feature>
<accession>A0A8J5FYJ2</accession>
<dbReference type="PANTHER" id="PTHR33917">
    <property type="entry name" value="PROTEIN EXECUTER 1, CHLOROPLASTIC"/>
    <property type="match status" value="1"/>
</dbReference>
<dbReference type="InterPro" id="IPR044680">
    <property type="entry name" value="EX1/2"/>
</dbReference>
<proteinExistence type="predicted"/>
<dbReference type="GO" id="GO:0010343">
    <property type="term" value="P:singlet oxygen-mediated programmed cell death"/>
    <property type="evidence" value="ECO:0007669"/>
    <property type="project" value="InterPro"/>
</dbReference>
<reference evidence="2 3" key="1">
    <citation type="submission" date="2020-08" db="EMBL/GenBank/DDBJ databases">
        <title>Plant Genome Project.</title>
        <authorList>
            <person name="Zhang R.-G."/>
        </authorList>
    </citation>
    <scope>NUCLEOTIDE SEQUENCE [LARGE SCALE GENOMIC DNA]</scope>
    <source>
        <tissue evidence="2">Rhizome</tissue>
    </source>
</reference>
<name>A0A8J5FYJ2_ZINOF</name>
<dbReference type="AlphaFoldDB" id="A0A8J5FYJ2"/>
<organism evidence="2 3">
    <name type="scientific">Zingiber officinale</name>
    <name type="common">Ginger</name>
    <name type="synonym">Amomum zingiber</name>
    <dbReference type="NCBI Taxonomy" id="94328"/>
    <lineage>
        <taxon>Eukaryota</taxon>
        <taxon>Viridiplantae</taxon>
        <taxon>Streptophyta</taxon>
        <taxon>Embryophyta</taxon>
        <taxon>Tracheophyta</taxon>
        <taxon>Spermatophyta</taxon>
        <taxon>Magnoliopsida</taxon>
        <taxon>Liliopsida</taxon>
        <taxon>Zingiberales</taxon>
        <taxon>Zingiberaceae</taxon>
        <taxon>Zingiber</taxon>
    </lineage>
</organism>
<sequence length="710" mass="79084">MASIPSARLPPASSAGHIGSDSTRFPRKIPVYLPQPPLLPLPRLKRVGTSRAPPSPFLCCCHDGPSSGGQEEGSSSKDGSSPISWDSLIHEIVRGAAKRWDELVASCRNSWSKNGLPVVASEAGKEVLGEEEENEEDGGEWDWERWKRHFAEIEEYEKLVSVLKSQLNEAILREDYEDAAKLKLAMSGAAKKDVVGTALTIMNRAIEEERYNDAAFIRDHAGAELVGWWAGISEDGTDPYGRLICIMAEYGRYVARSYSPRQLASGRAGLPLFEIFFTKTDGDYRQQVVYLQKLENSEDSTNNSVKKPGSNSLNLYDGPKGEKSENSLQAQDLKTVEGKDGDINMMDGISIIQNVLRDLIPGSKVRVIKLGSPGKVDKDIISKVVEQIMEEEDDGDEEDSCNEELESIESDGLNAENDIEEVEMDARDLASSQEEKSELSLKVIIGDLTPKSFADVPPTNLVRVPAKLEKRDNSSFSITLGQDAVKNRNERKKHASKRKTFAAKNADLLSFELAKMIPDKDRKHLKVLKDLQELINYSVNNRQNYHSLYETTLFCQIKMPSTSDPLSGLYIGSHGMYSSSVLHLKRKFGQWQEDSTSHKYADLKFYEYVEATKLTGDPSVPAGQVAFRAKLGKQNQLPHQGIIPEEFGVIARYKGQGRLANPGFRNPRWVDGELVIFDGKYIRGGPVIGFVYRAPESHFFLFFNRLSLPA</sequence>
<evidence type="ECO:0000313" key="2">
    <source>
        <dbReference type="EMBL" id="KAG6496261.1"/>
    </source>
</evidence>
<feature type="compositionally biased region" description="Polar residues" evidence="1">
    <location>
        <begin position="299"/>
        <end position="314"/>
    </location>
</feature>
<keyword evidence="3" id="KW-1185">Reference proteome</keyword>
<evidence type="ECO:0008006" key="4">
    <source>
        <dbReference type="Google" id="ProtNLM"/>
    </source>
</evidence>
<dbReference type="Pfam" id="PF12014">
    <property type="entry name" value="Cyclin_D1_bind"/>
    <property type="match status" value="1"/>
</dbReference>
<comment type="caution">
    <text evidence="2">The sequence shown here is derived from an EMBL/GenBank/DDBJ whole genome shotgun (WGS) entry which is preliminary data.</text>
</comment>
<evidence type="ECO:0000313" key="3">
    <source>
        <dbReference type="Proteomes" id="UP000734854"/>
    </source>
</evidence>
<dbReference type="Proteomes" id="UP000734854">
    <property type="component" value="Unassembled WGS sequence"/>
</dbReference>
<feature type="region of interest" description="Disordered" evidence="1">
    <location>
        <begin position="299"/>
        <end position="331"/>
    </location>
</feature>
<protein>
    <recommendedName>
        <fullName evidence="4">Protein EXECUTER 1, chloroplastic</fullName>
    </recommendedName>
</protein>